<accession>A0A1G4ECG8</accession>
<name>A0A1G4ECG8_PLAVI</name>
<dbReference type="Proteomes" id="UP000305196">
    <property type="component" value="Unassembled WGS sequence"/>
</dbReference>
<dbReference type="VEuPathDB" id="PlasmoDB:PVW1_050005400"/>
<dbReference type="AlphaFoldDB" id="A0A1G4ECG8"/>
<proteinExistence type="predicted"/>
<sequence length="342" mass="39508">MVESSVLENLGQYFIERELGLHSDKFYQNLDHNYKNIEKYYADCSKFNDSGSKYRIRTICAKVLKYLESSAKIIDKKNSAYDDCLLLNYWIYGKLVQRYYNDSNTAIHAFGALQSVWNDLIENSSKTSYYDKCKPYFDIVIKHDWRKRKGLYDYCVDYDMLQKMLSFYPTRCNEIYIYLKEKDELYKEYSEHCSKTDNNMCPEFFSKCNNKDPNNLLRQLTCYGEMQTKEALSLKLKQRPASPESDPDVTAVKAELPTDSQTASEGTNPVTKSGNVLLGVVVTSMTSGALYKFTPLGRMLRNGLGFNRNNINVHDNGLFDYASGPFNPYSGGEEHYIGYHQA</sequence>
<dbReference type="VEuPathDB" id="PlasmoDB:PVP01_0005680"/>
<dbReference type="InterPro" id="IPR008780">
    <property type="entry name" value="Plasmodium_Vir"/>
</dbReference>
<organism evidence="1 2">
    <name type="scientific">Plasmodium vivax</name>
    <name type="common">malaria parasite P. vivax</name>
    <dbReference type="NCBI Taxonomy" id="5855"/>
    <lineage>
        <taxon>Eukaryota</taxon>
        <taxon>Sar</taxon>
        <taxon>Alveolata</taxon>
        <taxon>Apicomplexa</taxon>
        <taxon>Aconoidasida</taxon>
        <taxon>Haemosporida</taxon>
        <taxon>Plasmodiidae</taxon>
        <taxon>Plasmodium</taxon>
        <taxon>Plasmodium (Plasmodium)</taxon>
    </lineage>
</organism>
<protein>
    <submittedName>
        <fullName evidence="1">Vir protein, putative</fullName>
    </submittedName>
</protein>
<evidence type="ECO:0000313" key="1">
    <source>
        <dbReference type="EMBL" id="SCA82013.1"/>
    </source>
</evidence>
<gene>
    <name evidence="1" type="ORF">PVC01_000074100</name>
</gene>
<reference evidence="1 2" key="1">
    <citation type="submission" date="2016-07" db="EMBL/GenBank/DDBJ databases">
        <authorList>
            <consortium name="Pathogen Informatics"/>
        </authorList>
    </citation>
    <scope>NUCLEOTIDE SEQUENCE [LARGE SCALE GENOMIC DNA]</scope>
</reference>
<evidence type="ECO:0000313" key="2">
    <source>
        <dbReference type="Proteomes" id="UP000305196"/>
    </source>
</evidence>
<dbReference type="EMBL" id="FLYI01000333">
    <property type="protein sequence ID" value="SCA82013.1"/>
    <property type="molecule type" value="Genomic_DNA"/>
</dbReference>
<dbReference type="Pfam" id="PF05795">
    <property type="entry name" value="Plasmodium_Vir"/>
    <property type="match status" value="1"/>
</dbReference>
<dbReference type="VEuPathDB" id="PlasmoDB:PVPAM_020026800"/>
<dbReference type="VEuPathDB" id="PlasmoDB:PVX_105700"/>